<dbReference type="PANTHER" id="PTHR42939:SF1">
    <property type="entry name" value="ABC TRANSPORTER ATP-BINDING PROTEIN ALBC-RELATED"/>
    <property type="match status" value="1"/>
</dbReference>
<protein>
    <submittedName>
        <fullName evidence="5">Multidrug ABC transporter ATP-binding protein</fullName>
    </submittedName>
</protein>
<dbReference type="PROSITE" id="PS50893">
    <property type="entry name" value="ABC_TRANSPORTER_2"/>
    <property type="match status" value="1"/>
</dbReference>
<evidence type="ECO:0000313" key="6">
    <source>
        <dbReference type="Proteomes" id="UP000285317"/>
    </source>
</evidence>
<dbReference type="SUPFAM" id="SSF52540">
    <property type="entry name" value="P-loop containing nucleoside triphosphate hydrolases"/>
    <property type="match status" value="1"/>
</dbReference>
<dbReference type="Pfam" id="PF00005">
    <property type="entry name" value="ABC_tran"/>
    <property type="match status" value="1"/>
</dbReference>
<dbReference type="KEGG" id="rfs:C1I64_12280"/>
<evidence type="ECO:0000259" key="4">
    <source>
        <dbReference type="PROSITE" id="PS50893"/>
    </source>
</evidence>
<reference evidence="5 6" key="1">
    <citation type="submission" date="2018-03" db="EMBL/GenBank/DDBJ databases">
        <title>Bacteriophage NCPPB3778 and a type I-E CRISPR drive the evolution of the US Biological Select Agent, Rathayibacter toxicus.</title>
        <authorList>
            <person name="Davis E.W.II."/>
            <person name="Tabima J.F."/>
            <person name="Weisberg A.J."/>
            <person name="Dantas Lopes L."/>
            <person name="Wiseman M.S."/>
            <person name="Wiseman M.S."/>
            <person name="Pupko T."/>
            <person name="Belcher M.S."/>
            <person name="Sechler A.J."/>
            <person name="Tancos M.A."/>
            <person name="Schroeder B.K."/>
            <person name="Murray T.D."/>
            <person name="Luster D.G."/>
            <person name="Schneider W.L."/>
            <person name="Rogers E."/>
            <person name="Andreote F.D."/>
            <person name="Grunwald N.J."/>
            <person name="Putnam M.L."/>
            <person name="Chang J.H."/>
        </authorList>
    </citation>
    <scope>NUCLEOTIDE SEQUENCE [LARGE SCALE GENOMIC DNA]</scope>
    <source>
        <strain evidence="5 6">DSM 15932</strain>
    </source>
</reference>
<dbReference type="CDD" id="cd03230">
    <property type="entry name" value="ABC_DR_subfamily_A"/>
    <property type="match status" value="1"/>
</dbReference>
<dbReference type="Proteomes" id="UP000285317">
    <property type="component" value="Chromosome"/>
</dbReference>
<evidence type="ECO:0000256" key="1">
    <source>
        <dbReference type="ARBA" id="ARBA00022448"/>
    </source>
</evidence>
<feature type="domain" description="ABC transporter" evidence="4">
    <location>
        <begin position="5"/>
        <end position="212"/>
    </location>
</feature>
<name>A0A3T0T2C7_9MICO</name>
<keyword evidence="2" id="KW-0547">Nucleotide-binding</keyword>
<organism evidence="5 6">
    <name type="scientific">Rathayibacter festucae DSM 15932</name>
    <dbReference type="NCBI Taxonomy" id="1328866"/>
    <lineage>
        <taxon>Bacteria</taxon>
        <taxon>Bacillati</taxon>
        <taxon>Actinomycetota</taxon>
        <taxon>Actinomycetes</taxon>
        <taxon>Micrococcales</taxon>
        <taxon>Microbacteriaceae</taxon>
        <taxon>Rathayibacter</taxon>
    </lineage>
</organism>
<dbReference type="InterPro" id="IPR003439">
    <property type="entry name" value="ABC_transporter-like_ATP-bd"/>
</dbReference>
<dbReference type="GO" id="GO:0005524">
    <property type="term" value="F:ATP binding"/>
    <property type="evidence" value="ECO:0007669"/>
    <property type="project" value="UniProtKB-KW"/>
</dbReference>
<dbReference type="PANTHER" id="PTHR42939">
    <property type="entry name" value="ABC TRANSPORTER ATP-BINDING PROTEIN ALBC-RELATED"/>
    <property type="match status" value="1"/>
</dbReference>
<evidence type="ECO:0000313" key="5">
    <source>
        <dbReference type="EMBL" id="AZZ52743.1"/>
    </source>
</evidence>
<dbReference type="InterPro" id="IPR051782">
    <property type="entry name" value="ABC_Transporter_VariousFunc"/>
</dbReference>
<accession>A0A3T0T2C7</accession>
<dbReference type="PROSITE" id="PS00211">
    <property type="entry name" value="ABC_TRANSPORTER_1"/>
    <property type="match status" value="1"/>
</dbReference>
<dbReference type="InterPro" id="IPR003593">
    <property type="entry name" value="AAA+_ATPase"/>
</dbReference>
<evidence type="ECO:0000256" key="3">
    <source>
        <dbReference type="ARBA" id="ARBA00022840"/>
    </source>
</evidence>
<dbReference type="RefSeq" id="WP_127887394.1">
    <property type="nucleotide sequence ID" value="NZ_CP028137.1"/>
</dbReference>
<dbReference type="AlphaFoldDB" id="A0A3T0T2C7"/>
<dbReference type="InterPro" id="IPR017871">
    <property type="entry name" value="ABC_transporter-like_CS"/>
</dbReference>
<proteinExistence type="predicted"/>
<gene>
    <name evidence="5" type="ORF">C1I64_12280</name>
</gene>
<dbReference type="EMBL" id="CP028137">
    <property type="protein sequence ID" value="AZZ52743.1"/>
    <property type="molecule type" value="Genomic_DNA"/>
</dbReference>
<evidence type="ECO:0000256" key="2">
    <source>
        <dbReference type="ARBA" id="ARBA00022741"/>
    </source>
</evidence>
<keyword evidence="3 5" id="KW-0067">ATP-binding</keyword>
<dbReference type="GO" id="GO:0016887">
    <property type="term" value="F:ATP hydrolysis activity"/>
    <property type="evidence" value="ECO:0007669"/>
    <property type="project" value="InterPro"/>
</dbReference>
<dbReference type="InterPro" id="IPR027417">
    <property type="entry name" value="P-loop_NTPase"/>
</dbReference>
<sequence length="212" mass="22785">MTNAITVEGVSKSIRGNLLYNEVAFELRRGGLYALLGPNGSGKSVLLRLLCGFLRPDSGSISVDPSISPEGRTFPVGFGITIDGPAYIAGLSAEQNLLRLAAIRRRIGIEEIRATLASVRLQSTGRSAVRTFSSGMKQKLSLAQALMEDPKVLLLDEPFTALDTESVAVVKDVLRERVAQGVTVLLTMHGEADFLAECDGVLRIENRTISTL</sequence>
<dbReference type="Gene3D" id="3.40.50.300">
    <property type="entry name" value="P-loop containing nucleotide triphosphate hydrolases"/>
    <property type="match status" value="1"/>
</dbReference>
<keyword evidence="1" id="KW-0813">Transport</keyword>
<dbReference type="SMART" id="SM00382">
    <property type="entry name" value="AAA"/>
    <property type="match status" value="1"/>
</dbReference>